<evidence type="ECO:0000313" key="3">
    <source>
        <dbReference type="Proteomes" id="UP000268093"/>
    </source>
</evidence>
<gene>
    <name evidence="2" type="ORF">BC936DRAFT_143154</name>
</gene>
<dbReference type="Proteomes" id="UP000268093">
    <property type="component" value="Unassembled WGS sequence"/>
</dbReference>
<evidence type="ECO:0000313" key="2">
    <source>
        <dbReference type="EMBL" id="RUO95823.1"/>
    </source>
</evidence>
<organism evidence="2 3">
    <name type="scientific">Jimgerdemannia flammicorona</name>
    <dbReference type="NCBI Taxonomy" id="994334"/>
    <lineage>
        <taxon>Eukaryota</taxon>
        <taxon>Fungi</taxon>
        <taxon>Fungi incertae sedis</taxon>
        <taxon>Mucoromycota</taxon>
        <taxon>Mucoromycotina</taxon>
        <taxon>Endogonomycetes</taxon>
        <taxon>Endogonales</taxon>
        <taxon>Endogonaceae</taxon>
        <taxon>Jimgerdemannia</taxon>
    </lineage>
</organism>
<dbReference type="EMBL" id="RBNI01025493">
    <property type="protein sequence ID" value="RUO95823.1"/>
    <property type="molecule type" value="Genomic_DNA"/>
</dbReference>
<name>A0A432ZZS8_9FUNG</name>
<feature type="region of interest" description="Disordered" evidence="1">
    <location>
        <begin position="1"/>
        <end position="32"/>
    </location>
</feature>
<dbReference type="AlphaFoldDB" id="A0A432ZZS8"/>
<reference evidence="2 3" key="1">
    <citation type="journal article" date="2018" name="New Phytol.">
        <title>Phylogenomics of Endogonaceae and evolution of mycorrhizas within Mucoromycota.</title>
        <authorList>
            <person name="Chang Y."/>
            <person name="Desiro A."/>
            <person name="Na H."/>
            <person name="Sandor L."/>
            <person name="Lipzen A."/>
            <person name="Clum A."/>
            <person name="Barry K."/>
            <person name="Grigoriev I.V."/>
            <person name="Martin F.M."/>
            <person name="Stajich J.E."/>
            <person name="Smith M.E."/>
            <person name="Bonito G."/>
            <person name="Spatafora J.W."/>
        </authorList>
    </citation>
    <scope>NUCLEOTIDE SEQUENCE [LARGE SCALE GENOMIC DNA]</scope>
    <source>
        <strain evidence="2 3">GMNB39</strain>
    </source>
</reference>
<keyword evidence="3" id="KW-1185">Reference proteome</keyword>
<accession>A0A432ZZS8</accession>
<comment type="caution">
    <text evidence="2">The sequence shown here is derived from an EMBL/GenBank/DDBJ whole genome shotgun (WGS) entry which is preliminary data.</text>
</comment>
<dbReference type="SUPFAM" id="SSF101447">
    <property type="entry name" value="Formin homology 2 domain (FH2 domain)"/>
    <property type="match status" value="1"/>
</dbReference>
<protein>
    <submittedName>
        <fullName evidence="2">Uncharacterized protein</fullName>
    </submittedName>
</protein>
<proteinExistence type="predicted"/>
<feature type="compositionally biased region" description="Pro residues" evidence="1">
    <location>
        <begin position="18"/>
        <end position="31"/>
    </location>
</feature>
<sequence>MPKVQVRKSYNLRSNKPLLPPPPPPPPPPPADEYIPVKFSTNENGEICFILVNTPKFIQMIHKEIEEANTKHVDLRTRIHQYLLNAFPPDEGANLDLRPLYHEFRKTPIFELKVVIDQLVRDKIFFRDGQQQYSWTGQTIISTSTHITDFEGLELLILDFLRVQLDERDISETGIDTLHTEFDAKGDVASALQQLYHRGLIQDVEIDENEKP</sequence>
<evidence type="ECO:0000256" key="1">
    <source>
        <dbReference type="SAM" id="MobiDB-lite"/>
    </source>
</evidence>